<evidence type="ECO:0008006" key="4">
    <source>
        <dbReference type="Google" id="ProtNLM"/>
    </source>
</evidence>
<dbReference type="Gene3D" id="3.90.1150.80">
    <property type="match status" value="1"/>
</dbReference>
<evidence type="ECO:0000313" key="2">
    <source>
        <dbReference type="EMBL" id="CAK5277341.1"/>
    </source>
</evidence>
<protein>
    <recommendedName>
        <fullName evidence="4">Monopolin complex subunit Csm1/Pcs1 C-terminal domain-containing protein</fullName>
    </recommendedName>
</protein>
<dbReference type="GO" id="GO:0005730">
    <property type="term" value="C:nucleolus"/>
    <property type="evidence" value="ECO:0007669"/>
    <property type="project" value="TreeGrafter"/>
</dbReference>
<organism evidence="2 3">
    <name type="scientific">Mycena citricolor</name>
    <dbReference type="NCBI Taxonomy" id="2018698"/>
    <lineage>
        <taxon>Eukaryota</taxon>
        <taxon>Fungi</taxon>
        <taxon>Dikarya</taxon>
        <taxon>Basidiomycota</taxon>
        <taxon>Agaricomycotina</taxon>
        <taxon>Agaricomycetes</taxon>
        <taxon>Agaricomycetidae</taxon>
        <taxon>Agaricales</taxon>
        <taxon>Marasmiineae</taxon>
        <taxon>Mycenaceae</taxon>
        <taxon>Mycena</taxon>
    </lineage>
</organism>
<gene>
    <name evidence="2" type="ORF">MYCIT1_LOCUS26296</name>
</gene>
<dbReference type="GO" id="GO:0051315">
    <property type="term" value="P:attachment of mitotic spindle microtubules to kinetochore"/>
    <property type="evidence" value="ECO:0007669"/>
    <property type="project" value="TreeGrafter"/>
</dbReference>
<evidence type="ECO:0000256" key="1">
    <source>
        <dbReference type="SAM" id="MobiDB-lite"/>
    </source>
</evidence>
<dbReference type="EMBL" id="CAVNYO010000419">
    <property type="protein sequence ID" value="CAK5277341.1"/>
    <property type="molecule type" value="Genomic_DNA"/>
</dbReference>
<dbReference type="GO" id="GO:1990644">
    <property type="term" value="F:microtubule site clamp"/>
    <property type="evidence" value="ECO:0007669"/>
    <property type="project" value="TreeGrafter"/>
</dbReference>
<proteinExistence type="predicted"/>
<dbReference type="InterPro" id="IPR038608">
    <property type="entry name" value="Csm1/Pcs1_C_sf"/>
</dbReference>
<dbReference type="PANTHER" id="PTHR28006">
    <property type="entry name" value="MONOPOLIN COMPLEX SUBUNIT CSM1"/>
    <property type="match status" value="1"/>
</dbReference>
<dbReference type="Proteomes" id="UP001295794">
    <property type="component" value="Unassembled WGS sequence"/>
</dbReference>
<keyword evidence="3" id="KW-1185">Reference proteome</keyword>
<feature type="non-terminal residue" evidence="2">
    <location>
        <position position="1"/>
    </location>
</feature>
<accession>A0AAD2HJZ9</accession>
<name>A0AAD2HJZ9_9AGAR</name>
<dbReference type="GO" id="GO:0033551">
    <property type="term" value="C:monopolin complex"/>
    <property type="evidence" value="ECO:0007669"/>
    <property type="project" value="InterPro"/>
</dbReference>
<reference evidence="2" key="1">
    <citation type="submission" date="2023-11" db="EMBL/GenBank/DDBJ databases">
        <authorList>
            <person name="De Vega J J."/>
            <person name="De Vega J J."/>
        </authorList>
    </citation>
    <scope>NUCLEOTIDE SEQUENCE</scope>
</reference>
<dbReference type="GO" id="GO:0034506">
    <property type="term" value="C:chromosome, centromeric core domain"/>
    <property type="evidence" value="ECO:0007669"/>
    <property type="project" value="TreeGrafter"/>
</dbReference>
<sequence length="254" mass="29359">KDSHIEQLEAMLAAREPLSRHGKTSVLHLITREHADAEKRSAEEQVHTWKKLCDAKDEDLQSKEAELRELKLTLKDLQYELKVERENSQKSRQNTVASTPRGLAKGVLGSDEPKNARLITFYEDITNLLVTDVKLAHTPQTGPKQWNLMCIYTYSYQGVDRSLAFSLKFTWQRMDDEPKDSPLEPDMHLGVDYVPVDLDKEPIEFVDALDFLNSPFTFPRRQLPVFYTRLSQAMKTACEENDEEDDDEMDLEEN</sequence>
<dbReference type="AlphaFoldDB" id="A0AAD2HJZ9"/>
<feature type="region of interest" description="Disordered" evidence="1">
    <location>
        <begin position="85"/>
        <end position="109"/>
    </location>
</feature>
<dbReference type="GO" id="GO:0045144">
    <property type="term" value="P:meiotic sister chromatid segregation"/>
    <property type="evidence" value="ECO:0007669"/>
    <property type="project" value="TreeGrafter"/>
</dbReference>
<dbReference type="CDD" id="cd23787">
    <property type="entry name" value="RWD_CSM1"/>
    <property type="match status" value="1"/>
</dbReference>
<comment type="caution">
    <text evidence="2">The sequence shown here is derived from an EMBL/GenBank/DDBJ whole genome shotgun (WGS) entry which is preliminary data.</text>
</comment>
<dbReference type="PANTHER" id="PTHR28006:SF1">
    <property type="entry name" value="MONOPOLIN COMPLEX SUBUNIT CSM1"/>
    <property type="match status" value="1"/>
</dbReference>
<dbReference type="GO" id="GO:0072686">
    <property type="term" value="C:mitotic spindle"/>
    <property type="evidence" value="ECO:0007669"/>
    <property type="project" value="TreeGrafter"/>
</dbReference>
<evidence type="ECO:0000313" key="3">
    <source>
        <dbReference type="Proteomes" id="UP001295794"/>
    </source>
</evidence>
<dbReference type="InterPro" id="IPR040349">
    <property type="entry name" value="Csm1/Pcs1"/>
</dbReference>